<evidence type="ECO:0000259" key="2">
    <source>
        <dbReference type="Pfam" id="PF18701"/>
    </source>
</evidence>
<sequence length="537" mass="60642">MQKTFDQGYASRLSDPASAKYFLAHHGVYKGSKLRVVFDAAAPFRGKSLNDAILSGPALQPALAAVISRFRQEEVAWASDIEAMFSRFRLASRDADYFCFLWRDKETDEPTVCRMNRLPFGASCSPFVAIYAVRQIVKDAGVAEHIVTAVQERMYVDDYLSSAPTVVEALSEATAVKAALANADLNLQRWISNSREFVLGITTKVPMDQPGKGARRRLEHPFGYTRGNHPSGEGRQQARTEESLRQQPRRRDPDYHRVRRMAIRPWYSQSSRRCHPLYSGRGDISYPLDRWTELSSSLGRRMAPTNQIDVFDWTSVEVKPSDVAALSKLDARFLDLVRRCQSEVYAEELRRIKKGKPLHTTSSLLAALEQEGNSLRYPSEDLLRTLLYEVAGLLNTRPLTYASSDPADFRPLTPNDFLNRSPTAYPPAGTFGDAPPRDHYRYLQRVLNLFWDLWKTVYLQSLAARKKWKTKQPNFEVGDVVLEINKSLSRGVWNIGHIVKVFPGSDGCVRTVDVQLPSGIFRRGITELCLLESSSAG</sequence>
<dbReference type="Gene3D" id="3.10.10.10">
    <property type="entry name" value="HIV Type 1 Reverse Transcriptase, subunit A, domain 1"/>
    <property type="match status" value="1"/>
</dbReference>
<dbReference type="SUPFAM" id="SSF56672">
    <property type="entry name" value="DNA/RNA polymerases"/>
    <property type="match status" value="1"/>
</dbReference>
<dbReference type="InterPro" id="IPR043502">
    <property type="entry name" value="DNA/RNA_pol_sf"/>
</dbReference>
<gene>
    <name evidence="3" type="ORF">GHT06_020328</name>
</gene>
<feature type="domain" description="DUF5641" evidence="2">
    <location>
        <begin position="439"/>
        <end position="531"/>
    </location>
</feature>
<evidence type="ECO:0000313" key="3">
    <source>
        <dbReference type="EMBL" id="KAI9555031.1"/>
    </source>
</evidence>
<reference evidence="3 4" key="1">
    <citation type="submission" date="2022-05" db="EMBL/GenBank/DDBJ databases">
        <title>A multi-omics perspective on studying reproductive biology in Daphnia sinensis.</title>
        <authorList>
            <person name="Jia J."/>
        </authorList>
    </citation>
    <scope>NUCLEOTIDE SEQUENCE [LARGE SCALE GENOMIC DNA]</scope>
    <source>
        <strain evidence="3 4">WSL</strain>
    </source>
</reference>
<feature type="compositionally biased region" description="Basic and acidic residues" evidence="1">
    <location>
        <begin position="236"/>
        <end position="255"/>
    </location>
</feature>
<feature type="region of interest" description="Disordered" evidence="1">
    <location>
        <begin position="208"/>
        <end position="255"/>
    </location>
</feature>
<dbReference type="Pfam" id="PF18701">
    <property type="entry name" value="DUF5641"/>
    <property type="match status" value="1"/>
</dbReference>
<dbReference type="GO" id="GO:0071897">
    <property type="term" value="P:DNA biosynthetic process"/>
    <property type="evidence" value="ECO:0007669"/>
    <property type="project" value="UniProtKB-ARBA"/>
</dbReference>
<comment type="caution">
    <text evidence="3">The sequence shown here is derived from an EMBL/GenBank/DDBJ whole genome shotgun (WGS) entry which is preliminary data.</text>
</comment>
<name>A0AAD5PPD5_9CRUS</name>
<evidence type="ECO:0000313" key="4">
    <source>
        <dbReference type="Proteomes" id="UP000820818"/>
    </source>
</evidence>
<accession>A0AAD5PPD5</accession>
<dbReference type="InterPro" id="IPR040676">
    <property type="entry name" value="DUF5641"/>
</dbReference>
<dbReference type="Proteomes" id="UP000820818">
    <property type="component" value="Linkage Group LG8"/>
</dbReference>
<dbReference type="AlphaFoldDB" id="A0AAD5PPD5"/>
<dbReference type="EMBL" id="WJBH02000008">
    <property type="protein sequence ID" value="KAI9555031.1"/>
    <property type="molecule type" value="Genomic_DNA"/>
</dbReference>
<protein>
    <recommendedName>
        <fullName evidence="2">DUF5641 domain-containing protein</fullName>
    </recommendedName>
</protein>
<keyword evidence="4" id="KW-1185">Reference proteome</keyword>
<dbReference type="PANTHER" id="PTHR47331">
    <property type="entry name" value="PHD-TYPE DOMAIN-CONTAINING PROTEIN"/>
    <property type="match status" value="1"/>
</dbReference>
<evidence type="ECO:0000256" key="1">
    <source>
        <dbReference type="SAM" id="MobiDB-lite"/>
    </source>
</evidence>
<dbReference type="InterPro" id="IPR043128">
    <property type="entry name" value="Rev_trsase/Diguanyl_cyclase"/>
</dbReference>
<organism evidence="3 4">
    <name type="scientific">Daphnia sinensis</name>
    <dbReference type="NCBI Taxonomy" id="1820382"/>
    <lineage>
        <taxon>Eukaryota</taxon>
        <taxon>Metazoa</taxon>
        <taxon>Ecdysozoa</taxon>
        <taxon>Arthropoda</taxon>
        <taxon>Crustacea</taxon>
        <taxon>Branchiopoda</taxon>
        <taxon>Diplostraca</taxon>
        <taxon>Cladocera</taxon>
        <taxon>Anomopoda</taxon>
        <taxon>Daphniidae</taxon>
        <taxon>Daphnia</taxon>
        <taxon>Daphnia similis group</taxon>
    </lineage>
</organism>
<proteinExistence type="predicted"/>
<dbReference type="Gene3D" id="3.30.70.270">
    <property type="match status" value="1"/>
</dbReference>